<name>A0ACD6ABA5_AVESA</name>
<accession>A0ACD6ABA5</accession>
<dbReference type="EnsemblPlants" id="AVESA.00010b.r2.7CG0711960.1">
    <property type="protein sequence ID" value="AVESA.00010b.r2.7CG0711960.1.CDS"/>
    <property type="gene ID" value="AVESA.00010b.r2.7CG0711960"/>
</dbReference>
<keyword evidence="2" id="KW-1185">Reference proteome</keyword>
<organism evidence="1 2">
    <name type="scientific">Avena sativa</name>
    <name type="common">Oat</name>
    <dbReference type="NCBI Taxonomy" id="4498"/>
    <lineage>
        <taxon>Eukaryota</taxon>
        <taxon>Viridiplantae</taxon>
        <taxon>Streptophyta</taxon>
        <taxon>Embryophyta</taxon>
        <taxon>Tracheophyta</taxon>
        <taxon>Spermatophyta</taxon>
        <taxon>Magnoliopsida</taxon>
        <taxon>Liliopsida</taxon>
        <taxon>Poales</taxon>
        <taxon>Poaceae</taxon>
        <taxon>BOP clade</taxon>
        <taxon>Pooideae</taxon>
        <taxon>Poodae</taxon>
        <taxon>Poeae</taxon>
        <taxon>Poeae Chloroplast Group 1 (Aveneae type)</taxon>
        <taxon>Aveninae</taxon>
        <taxon>Avena</taxon>
    </lineage>
</organism>
<protein>
    <submittedName>
        <fullName evidence="1">Uncharacterized protein</fullName>
    </submittedName>
</protein>
<evidence type="ECO:0000313" key="1">
    <source>
        <dbReference type="EnsemblPlants" id="AVESA.00010b.r2.7CG0711960.1.CDS"/>
    </source>
</evidence>
<dbReference type="Proteomes" id="UP001732700">
    <property type="component" value="Chromosome 7C"/>
</dbReference>
<reference evidence="1" key="2">
    <citation type="submission" date="2025-09" db="UniProtKB">
        <authorList>
            <consortium name="EnsemblPlants"/>
        </authorList>
    </citation>
    <scope>IDENTIFICATION</scope>
</reference>
<proteinExistence type="predicted"/>
<evidence type="ECO:0000313" key="2">
    <source>
        <dbReference type="Proteomes" id="UP001732700"/>
    </source>
</evidence>
<reference evidence="1" key="1">
    <citation type="submission" date="2021-05" db="EMBL/GenBank/DDBJ databases">
        <authorList>
            <person name="Scholz U."/>
            <person name="Mascher M."/>
            <person name="Fiebig A."/>
        </authorList>
    </citation>
    <scope>NUCLEOTIDE SEQUENCE [LARGE SCALE GENOMIC DNA]</scope>
</reference>
<sequence length="795" mass="89297">MELASAFLGTIGPKIYNFLQENRNLQFKLEHDVGVLKIEVEIIAAAIRDDELRGGTQVDRVWVGQVRDFAHSIEDCIDRFTRCLADASRVQRLKMLLSRREFAAEIRKLRKRSGEISNLRNSYSTSSESSTRMGMATSVPVSIQTYTPSADLVGMGLPRDELLELIRENQGEAKQLKVVSVCGFGGLGKTRLAREVYRNEAIVGLYEPRLWVPAADKDAADVLKAIHEELGISSSTAPKSYDDVGKLSTSIRDCLDSKRFFIVIDDMGTEFWNIIKSAFPAAKGVSSRIVVTTAIQHIATACSSSDGHVYAMRPLDKQHSRQLFLKAAFLEDPAPNVRLGSEALKKCDGLPLALVTTAQFLQSRCDPTLAEWAKLCGNLGEHLETEDTLARMKHVLLHSYTSLPHDHLLKAFLLYLGIFPCGHPVRTDRLIRRWLAEEFIVGGDGGRGPLDVATDNFKKLVDRCIIQPIDISNNKQVKTWQTHGMMLEFILHKSTRENFITLLRGQACSPSKIRWLSLYHNTGNSYGDLSLVRSMTIFGKAHESVLEFSKCELLRLLDLEECDNQLEDKHLREICKLLLLRYLSLRGSITVLPKDIAKLKLLATLDVRRTEIKVLPIEVIELPCLVHLFGKFKLADVGRRMIKLQKFLSEKSKLETLEGFVADEGFAKLMDHMNNLTKVEIWCESDVDATIVGHLSKSIKGFIQRGTNENEDRSLSLNFHECSKGLLNFSLENSCYLSKLSLQGNILSLPPFVTEMDGVTELCLSSSNQLNDDILTDLIKVRSLLYLKDEWTGSK</sequence>